<dbReference type="GeneID" id="106467903"/>
<evidence type="ECO:0000256" key="4">
    <source>
        <dbReference type="SAM" id="Coils"/>
    </source>
</evidence>
<gene>
    <name evidence="7" type="primary">LOC106467903</name>
</gene>
<proteinExistence type="predicted"/>
<dbReference type="SUPFAM" id="SSF47095">
    <property type="entry name" value="HMG-box"/>
    <property type="match status" value="1"/>
</dbReference>
<feature type="non-terminal residue" evidence="7">
    <location>
        <position position="1"/>
    </location>
</feature>
<dbReference type="PRINTS" id="PR00886">
    <property type="entry name" value="HIGHMOBLTY12"/>
</dbReference>
<feature type="domain" description="HMG box" evidence="5">
    <location>
        <begin position="23"/>
        <end position="91"/>
    </location>
</feature>
<feature type="DNA-binding region" description="HMG box" evidence="3">
    <location>
        <begin position="23"/>
        <end position="91"/>
    </location>
</feature>
<feature type="coiled-coil region" evidence="4">
    <location>
        <begin position="248"/>
        <end position="282"/>
    </location>
</feature>
<reference evidence="7" key="1">
    <citation type="submission" date="2025-08" db="UniProtKB">
        <authorList>
            <consortium name="RefSeq"/>
        </authorList>
    </citation>
    <scope>IDENTIFICATION</scope>
    <source>
        <tissue evidence="7">Muscle</tissue>
    </source>
</reference>
<evidence type="ECO:0000256" key="3">
    <source>
        <dbReference type="PROSITE-ProRule" id="PRU00267"/>
    </source>
</evidence>
<accession>A0ABM1T7H4</accession>
<evidence type="ECO:0000313" key="6">
    <source>
        <dbReference type="Proteomes" id="UP000694941"/>
    </source>
</evidence>
<evidence type="ECO:0000256" key="2">
    <source>
        <dbReference type="ARBA" id="ARBA00023242"/>
    </source>
</evidence>
<dbReference type="InterPro" id="IPR036910">
    <property type="entry name" value="HMG_box_dom_sf"/>
</dbReference>
<evidence type="ECO:0000256" key="1">
    <source>
        <dbReference type="ARBA" id="ARBA00023125"/>
    </source>
</evidence>
<evidence type="ECO:0000259" key="5">
    <source>
        <dbReference type="PROSITE" id="PS50118"/>
    </source>
</evidence>
<protein>
    <submittedName>
        <fullName evidence="7">Uncharacterized protein LOC106467903</fullName>
    </submittedName>
</protein>
<dbReference type="SUPFAM" id="SSF57667">
    <property type="entry name" value="beta-beta-alpha zinc fingers"/>
    <property type="match status" value="1"/>
</dbReference>
<dbReference type="InterPro" id="IPR036236">
    <property type="entry name" value="Znf_C2H2_sf"/>
</dbReference>
<dbReference type="PANTHER" id="PTHR46040">
    <property type="entry name" value="HIGH MOBILITY GROUP PROTEIN 2"/>
    <property type="match status" value="1"/>
</dbReference>
<dbReference type="InterPro" id="IPR009071">
    <property type="entry name" value="HMG_box_dom"/>
</dbReference>
<dbReference type="Gene3D" id="1.10.30.10">
    <property type="entry name" value="High mobility group box domain"/>
    <property type="match status" value="1"/>
</dbReference>
<name>A0ABM1T7H4_LIMPO</name>
<dbReference type="CDD" id="cd21980">
    <property type="entry name" value="HMG-box_HMG20"/>
    <property type="match status" value="1"/>
</dbReference>
<keyword evidence="2 3" id="KW-0539">Nucleus</keyword>
<dbReference type="Pfam" id="PF00505">
    <property type="entry name" value="HMG_box"/>
    <property type="match status" value="1"/>
</dbReference>
<dbReference type="PROSITE" id="PS50118">
    <property type="entry name" value="HMG_BOX_2"/>
    <property type="match status" value="1"/>
</dbReference>
<sequence length="305" mass="35239">KKRRLAQRKKRKKETEETLVKTPLAPSTGYVIFLSERRQQMKETHPNISFGEVTKILGNEWSSLSSKEKQNFLDRAEEDKKRYCAELKEYQQSEAYQTYLKQKKLKNVFYCNGNRNKSSFEQENSSSFIIQDIEEEDTNELYCKVCDQFFVSLHNKKEHLYGRQHLQAITGEIHRELAPRLQGVEDGDSQSVGGGFSDDSYSGCSSLGKTAYITLQKNGVSNVNQAVIDFMNVTHTREREIAVLSQHLENVKHTNLEFQQKLEELKRVTEVAHKNLQDLKTEGNFLSTQLDQLRMVPALFGVINF</sequence>
<keyword evidence="1 3" id="KW-0238">DNA-binding</keyword>
<dbReference type="PANTHER" id="PTHR46040:SF4">
    <property type="entry name" value="HMG BOX DOMAIN-CONTAINING PROTEIN"/>
    <property type="match status" value="1"/>
</dbReference>
<dbReference type="InterPro" id="IPR051965">
    <property type="entry name" value="ChromReg_NeuronalGeneExpr"/>
</dbReference>
<dbReference type="Proteomes" id="UP000694941">
    <property type="component" value="Unplaced"/>
</dbReference>
<dbReference type="RefSeq" id="XP_022251830.1">
    <property type="nucleotide sequence ID" value="XM_022396122.1"/>
</dbReference>
<keyword evidence="4" id="KW-0175">Coiled coil</keyword>
<evidence type="ECO:0000313" key="7">
    <source>
        <dbReference type="RefSeq" id="XP_022251830.1"/>
    </source>
</evidence>
<organism evidence="6 7">
    <name type="scientific">Limulus polyphemus</name>
    <name type="common">Atlantic horseshoe crab</name>
    <dbReference type="NCBI Taxonomy" id="6850"/>
    <lineage>
        <taxon>Eukaryota</taxon>
        <taxon>Metazoa</taxon>
        <taxon>Ecdysozoa</taxon>
        <taxon>Arthropoda</taxon>
        <taxon>Chelicerata</taxon>
        <taxon>Merostomata</taxon>
        <taxon>Xiphosura</taxon>
        <taxon>Limulidae</taxon>
        <taxon>Limulus</taxon>
    </lineage>
</organism>
<keyword evidence="6" id="KW-1185">Reference proteome</keyword>
<dbReference type="SMART" id="SM00398">
    <property type="entry name" value="HMG"/>
    <property type="match status" value="1"/>
</dbReference>